<reference evidence="2 3" key="1">
    <citation type="submission" date="2016-05" db="EMBL/GenBank/DDBJ databases">
        <title>A degradative enzymes factory behind the ericoid mycorrhizal symbiosis.</title>
        <authorList>
            <consortium name="DOE Joint Genome Institute"/>
            <person name="Martino E."/>
            <person name="Morin E."/>
            <person name="Grelet G."/>
            <person name="Kuo A."/>
            <person name="Kohler A."/>
            <person name="Daghino S."/>
            <person name="Barry K."/>
            <person name="Choi C."/>
            <person name="Cichocki N."/>
            <person name="Clum A."/>
            <person name="Copeland A."/>
            <person name="Hainaut M."/>
            <person name="Haridas S."/>
            <person name="Labutti K."/>
            <person name="Lindquist E."/>
            <person name="Lipzen A."/>
            <person name="Khouja H.-R."/>
            <person name="Murat C."/>
            <person name="Ohm R."/>
            <person name="Olson A."/>
            <person name="Spatafora J."/>
            <person name="Veneault-Fourrey C."/>
            <person name="Henrissat B."/>
            <person name="Grigoriev I."/>
            <person name="Martin F."/>
            <person name="Perotto S."/>
        </authorList>
    </citation>
    <scope>NUCLEOTIDE SEQUENCE [LARGE SCALE GENOMIC DNA]</scope>
    <source>
        <strain evidence="2 3">UAMH 7357</strain>
    </source>
</reference>
<feature type="domain" description="Glycosyl transferase CAP10" evidence="1">
    <location>
        <begin position="83"/>
        <end position="321"/>
    </location>
</feature>
<protein>
    <recommendedName>
        <fullName evidence="1">Glycosyl transferase CAP10 domain-containing protein</fullName>
    </recommendedName>
</protein>
<name>A0A2J6PZ92_9HELO</name>
<gene>
    <name evidence="2" type="ORF">NA56DRAFT_647093</name>
</gene>
<proteinExistence type="predicted"/>
<dbReference type="AlphaFoldDB" id="A0A2J6PZ92"/>
<dbReference type="EMBL" id="KZ613489">
    <property type="protein sequence ID" value="PMD19360.1"/>
    <property type="molecule type" value="Genomic_DNA"/>
</dbReference>
<keyword evidence="3" id="KW-1185">Reference proteome</keyword>
<dbReference type="OrthoDB" id="202415at2759"/>
<evidence type="ECO:0000259" key="1">
    <source>
        <dbReference type="SMART" id="SM00672"/>
    </source>
</evidence>
<dbReference type="PANTHER" id="PTHR12203:SF107">
    <property type="entry name" value="GLYCOSYL TRANSFERASE CAP10 DOMAIN-CONTAINING PROTEIN"/>
    <property type="match status" value="1"/>
</dbReference>
<dbReference type="InterPro" id="IPR051091">
    <property type="entry name" value="O-Glucosyltr/Glycosyltrsf_90"/>
</dbReference>
<dbReference type="Proteomes" id="UP000235672">
    <property type="component" value="Unassembled WGS sequence"/>
</dbReference>
<dbReference type="InterPro" id="IPR006598">
    <property type="entry name" value="CAP10"/>
</dbReference>
<evidence type="ECO:0000313" key="2">
    <source>
        <dbReference type="EMBL" id="PMD19360.1"/>
    </source>
</evidence>
<organism evidence="2 3">
    <name type="scientific">Hyaloscypha hepaticicola</name>
    <dbReference type="NCBI Taxonomy" id="2082293"/>
    <lineage>
        <taxon>Eukaryota</taxon>
        <taxon>Fungi</taxon>
        <taxon>Dikarya</taxon>
        <taxon>Ascomycota</taxon>
        <taxon>Pezizomycotina</taxon>
        <taxon>Leotiomycetes</taxon>
        <taxon>Helotiales</taxon>
        <taxon>Hyaloscyphaceae</taxon>
        <taxon>Hyaloscypha</taxon>
    </lineage>
</organism>
<sequence length="352" mass="40802">MQDPTSSTILRVHQKSITSSELKRNTLQRADLETTFEGAEREFTWVVIRNNQLYVRSRHGGFQSRVQAVLADLHRAVLTSPERLPDIEFLFNTADSAPSEKYTPVFGLSRGLHERAFLISDFGYWAWPEPHVNGFTEFENQVDRVEEEVPWQQKKNQLFWRGAASMNPEREYLISISEQNNETWGNVRNIDWGDLKEGDRYDMADHCRFKFLAHIEGATYSARLKYLQHCNSVIITHEQKWTTPLSHLLKTEGVEQNVVVVGSHFKGVEMVIEDLLLNDEKAKRIARNSQETFGKRYGRLGAEVCYWRQLIRGYHSIMTPDFQRSVTSGYNSEGAKDYESVMLMGKTEWEIA</sequence>
<evidence type="ECO:0000313" key="3">
    <source>
        <dbReference type="Proteomes" id="UP000235672"/>
    </source>
</evidence>
<accession>A0A2J6PZ92</accession>
<dbReference type="SMART" id="SM00672">
    <property type="entry name" value="CAP10"/>
    <property type="match status" value="1"/>
</dbReference>
<dbReference type="PANTHER" id="PTHR12203">
    <property type="entry name" value="KDEL LYS-ASP-GLU-LEU CONTAINING - RELATED"/>
    <property type="match status" value="1"/>
</dbReference>
<dbReference type="Pfam" id="PF05686">
    <property type="entry name" value="Glyco_transf_90"/>
    <property type="match status" value="1"/>
</dbReference>